<reference evidence="2" key="1">
    <citation type="submission" date="2021-03" db="EMBL/GenBank/DDBJ databases">
        <title>Draft genome sequence of rust myrtle Austropuccinia psidii MF-1, a brazilian biotype.</title>
        <authorList>
            <person name="Quecine M.C."/>
            <person name="Pachon D.M.R."/>
            <person name="Bonatelli M.L."/>
            <person name="Correr F.H."/>
            <person name="Franceschini L.M."/>
            <person name="Leite T.F."/>
            <person name="Margarido G.R.A."/>
            <person name="Almeida C.A."/>
            <person name="Ferrarezi J.A."/>
            <person name="Labate C.A."/>
        </authorList>
    </citation>
    <scope>NUCLEOTIDE SEQUENCE</scope>
    <source>
        <strain evidence="2">MF-1</strain>
    </source>
</reference>
<keyword evidence="3" id="KW-1185">Reference proteome</keyword>
<comment type="caution">
    <text evidence="2">The sequence shown here is derived from an EMBL/GenBank/DDBJ whole genome shotgun (WGS) entry which is preliminary data.</text>
</comment>
<feature type="region of interest" description="Disordered" evidence="1">
    <location>
        <begin position="1"/>
        <end position="25"/>
    </location>
</feature>
<evidence type="ECO:0000313" key="3">
    <source>
        <dbReference type="Proteomes" id="UP000765509"/>
    </source>
</evidence>
<dbReference type="AlphaFoldDB" id="A0A9Q3J163"/>
<feature type="compositionally biased region" description="Polar residues" evidence="1">
    <location>
        <begin position="1"/>
        <end position="16"/>
    </location>
</feature>
<proteinExistence type="predicted"/>
<sequence length="110" mass="12397">MLSGSTNNNKHQQATNEKQKKIKVTSTIDRKLDRFELKCTKAKPKTKSECQRYSSVPVLFAASNDEGQQKREEIGRKLRAKSLDAERFEGYCLGSEASGTVEEIRLGNCK</sequence>
<accession>A0A9Q3J163</accession>
<evidence type="ECO:0000313" key="2">
    <source>
        <dbReference type="EMBL" id="MBW0553661.1"/>
    </source>
</evidence>
<dbReference type="Proteomes" id="UP000765509">
    <property type="component" value="Unassembled WGS sequence"/>
</dbReference>
<dbReference type="EMBL" id="AVOT02060118">
    <property type="protein sequence ID" value="MBW0553661.1"/>
    <property type="molecule type" value="Genomic_DNA"/>
</dbReference>
<name>A0A9Q3J163_9BASI</name>
<protein>
    <submittedName>
        <fullName evidence="2">Uncharacterized protein</fullName>
    </submittedName>
</protein>
<organism evidence="2 3">
    <name type="scientific">Austropuccinia psidii MF-1</name>
    <dbReference type="NCBI Taxonomy" id="1389203"/>
    <lineage>
        <taxon>Eukaryota</taxon>
        <taxon>Fungi</taxon>
        <taxon>Dikarya</taxon>
        <taxon>Basidiomycota</taxon>
        <taxon>Pucciniomycotina</taxon>
        <taxon>Pucciniomycetes</taxon>
        <taxon>Pucciniales</taxon>
        <taxon>Sphaerophragmiaceae</taxon>
        <taxon>Austropuccinia</taxon>
    </lineage>
</organism>
<evidence type="ECO:0000256" key="1">
    <source>
        <dbReference type="SAM" id="MobiDB-lite"/>
    </source>
</evidence>
<gene>
    <name evidence="2" type="ORF">O181_093376</name>
</gene>